<dbReference type="EMBL" id="JBHFFA010000005">
    <property type="protein sequence ID" value="KAL2624033.1"/>
    <property type="molecule type" value="Genomic_DNA"/>
</dbReference>
<reference evidence="1 2" key="1">
    <citation type="submission" date="2024-09" db="EMBL/GenBank/DDBJ databases">
        <title>Chromosome-scale assembly of Riccia fluitans.</title>
        <authorList>
            <person name="Paukszto L."/>
            <person name="Sawicki J."/>
            <person name="Karawczyk K."/>
            <person name="Piernik-Szablinska J."/>
            <person name="Szczecinska M."/>
            <person name="Mazdziarz M."/>
        </authorList>
    </citation>
    <scope>NUCLEOTIDE SEQUENCE [LARGE SCALE GENOMIC DNA]</scope>
    <source>
        <strain evidence="1">Rf_01</strain>
        <tissue evidence="1">Aerial parts of the thallus</tissue>
    </source>
</reference>
<evidence type="ECO:0000313" key="2">
    <source>
        <dbReference type="Proteomes" id="UP001605036"/>
    </source>
</evidence>
<dbReference type="Proteomes" id="UP001605036">
    <property type="component" value="Unassembled WGS sequence"/>
</dbReference>
<accession>A0ABD1YBG5</accession>
<organism evidence="1 2">
    <name type="scientific">Riccia fluitans</name>
    <dbReference type="NCBI Taxonomy" id="41844"/>
    <lineage>
        <taxon>Eukaryota</taxon>
        <taxon>Viridiplantae</taxon>
        <taxon>Streptophyta</taxon>
        <taxon>Embryophyta</taxon>
        <taxon>Marchantiophyta</taxon>
        <taxon>Marchantiopsida</taxon>
        <taxon>Marchantiidae</taxon>
        <taxon>Marchantiales</taxon>
        <taxon>Ricciaceae</taxon>
        <taxon>Riccia</taxon>
    </lineage>
</organism>
<comment type="caution">
    <text evidence="1">The sequence shown here is derived from an EMBL/GenBank/DDBJ whole genome shotgun (WGS) entry which is preliminary data.</text>
</comment>
<gene>
    <name evidence="1" type="ORF">R1flu_008278</name>
</gene>
<protein>
    <submittedName>
        <fullName evidence="1">Uncharacterized protein</fullName>
    </submittedName>
</protein>
<sequence length="121" mass="13023">MEGKLEGPSLSLRVHDPDESFVIQHSVPVPSVLEGLDPAILSRQLSKLLEKVLAPSVPLQVLESQQKTSEDLTDRLVEAGANCCPEGANAGLRVEIAEGGSQECLAKRGHRHIEVGDTEYT</sequence>
<dbReference type="AlphaFoldDB" id="A0ABD1YBG5"/>
<name>A0ABD1YBG5_9MARC</name>
<keyword evidence="2" id="KW-1185">Reference proteome</keyword>
<proteinExistence type="predicted"/>
<evidence type="ECO:0000313" key="1">
    <source>
        <dbReference type="EMBL" id="KAL2624033.1"/>
    </source>
</evidence>